<evidence type="ECO:0000256" key="7">
    <source>
        <dbReference type="ARBA" id="ARBA00023137"/>
    </source>
</evidence>
<keyword evidence="7" id="KW-0829">Tyrosine-protein kinase</keyword>
<dbReference type="GO" id="GO:0004715">
    <property type="term" value="F:non-membrane spanning protein tyrosine kinase activity"/>
    <property type="evidence" value="ECO:0007669"/>
    <property type="project" value="UniProtKB-EC"/>
</dbReference>
<dbReference type="InterPro" id="IPR005702">
    <property type="entry name" value="Wzc-like_C"/>
</dbReference>
<keyword evidence="5 10" id="KW-0418">Kinase</keyword>
<dbReference type="InterPro" id="IPR025669">
    <property type="entry name" value="AAA_dom"/>
</dbReference>
<comment type="similarity">
    <text evidence="1">Belongs to the CpsD/CapB family.</text>
</comment>
<evidence type="ECO:0000256" key="5">
    <source>
        <dbReference type="ARBA" id="ARBA00022777"/>
    </source>
</evidence>
<evidence type="ECO:0000256" key="1">
    <source>
        <dbReference type="ARBA" id="ARBA00007316"/>
    </source>
</evidence>
<dbReference type="CDD" id="cd05387">
    <property type="entry name" value="BY-kinase"/>
    <property type="match status" value="1"/>
</dbReference>
<dbReference type="FunFam" id="3.40.50.300:FF:000527">
    <property type="entry name" value="Tyrosine-protein kinase etk"/>
    <property type="match status" value="1"/>
</dbReference>
<evidence type="ECO:0000259" key="9">
    <source>
        <dbReference type="Pfam" id="PF13614"/>
    </source>
</evidence>
<dbReference type="GO" id="GO:0005524">
    <property type="term" value="F:ATP binding"/>
    <property type="evidence" value="ECO:0007669"/>
    <property type="project" value="UniProtKB-KW"/>
</dbReference>
<evidence type="ECO:0000256" key="6">
    <source>
        <dbReference type="ARBA" id="ARBA00022840"/>
    </source>
</evidence>
<feature type="domain" description="AAA" evidence="9">
    <location>
        <begin position="50"/>
        <end position="169"/>
    </location>
</feature>
<evidence type="ECO:0000256" key="8">
    <source>
        <dbReference type="ARBA" id="ARBA00051245"/>
    </source>
</evidence>
<dbReference type="PANTHER" id="PTHR32309">
    <property type="entry name" value="TYROSINE-PROTEIN KINASE"/>
    <property type="match status" value="1"/>
</dbReference>
<accession>A0A9X3L8D8</accession>
<evidence type="ECO:0000313" key="10">
    <source>
        <dbReference type="EMBL" id="MCZ8533287.1"/>
    </source>
</evidence>
<name>A0A9X3L8D8_9BACI</name>
<dbReference type="EMBL" id="JAMKBI010000005">
    <property type="protein sequence ID" value="MCZ8533287.1"/>
    <property type="molecule type" value="Genomic_DNA"/>
</dbReference>
<keyword evidence="6" id="KW-0067">ATP-binding</keyword>
<evidence type="ECO:0000256" key="3">
    <source>
        <dbReference type="ARBA" id="ARBA00022679"/>
    </source>
</evidence>
<gene>
    <name evidence="10" type="ORF">M9R61_08055</name>
</gene>
<dbReference type="NCBIfam" id="TIGR01007">
    <property type="entry name" value="eps_fam"/>
    <property type="match status" value="1"/>
</dbReference>
<comment type="caution">
    <text evidence="10">The sequence shown here is derived from an EMBL/GenBank/DDBJ whole genome shotgun (WGS) entry which is preliminary data.</text>
</comment>
<keyword evidence="4" id="KW-0547">Nucleotide-binding</keyword>
<dbReference type="Proteomes" id="UP001152172">
    <property type="component" value="Unassembled WGS sequence"/>
</dbReference>
<evidence type="ECO:0000256" key="4">
    <source>
        <dbReference type="ARBA" id="ARBA00022741"/>
    </source>
</evidence>
<keyword evidence="3" id="KW-0808">Transferase</keyword>
<dbReference type="GO" id="GO:0042802">
    <property type="term" value="F:identical protein binding"/>
    <property type="evidence" value="ECO:0007669"/>
    <property type="project" value="UniProtKB-ARBA"/>
</dbReference>
<dbReference type="EC" id="2.7.10.2" evidence="2"/>
<dbReference type="Pfam" id="PF13614">
    <property type="entry name" value="AAA_31"/>
    <property type="match status" value="1"/>
</dbReference>
<dbReference type="PANTHER" id="PTHR32309:SF13">
    <property type="entry name" value="FERRIC ENTEROBACTIN TRANSPORT PROTEIN FEPE"/>
    <property type="match status" value="1"/>
</dbReference>
<dbReference type="InterPro" id="IPR027417">
    <property type="entry name" value="P-loop_NTPase"/>
</dbReference>
<dbReference type="Gene3D" id="3.40.50.300">
    <property type="entry name" value="P-loop containing nucleotide triphosphate hydrolases"/>
    <property type="match status" value="1"/>
</dbReference>
<dbReference type="AlphaFoldDB" id="A0A9X3L8D8"/>
<dbReference type="SUPFAM" id="SSF52540">
    <property type="entry name" value="P-loop containing nucleoside triphosphate hydrolases"/>
    <property type="match status" value="1"/>
</dbReference>
<dbReference type="InterPro" id="IPR050445">
    <property type="entry name" value="Bact_polysacc_biosynth/exp"/>
</dbReference>
<keyword evidence="11" id="KW-1185">Reference proteome</keyword>
<dbReference type="GO" id="GO:0005886">
    <property type="term" value="C:plasma membrane"/>
    <property type="evidence" value="ECO:0007669"/>
    <property type="project" value="UniProtKB-ARBA"/>
</dbReference>
<comment type="catalytic activity">
    <reaction evidence="8">
        <text>L-tyrosyl-[protein] + ATP = O-phospho-L-tyrosyl-[protein] + ADP + H(+)</text>
        <dbReference type="Rhea" id="RHEA:10596"/>
        <dbReference type="Rhea" id="RHEA-COMP:10136"/>
        <dbReference type="Rhea" id="RHEA-COMP:20101"/>
        <dbReference type="ChEBI" id="CHEBI:15378"/>
        <dbReference type="ChEBI" id="CHEBI:30616"/>
        <dbReference type="ChEBI" id="CHEBI:46858"/>
        <dbReference type="ChEBI" id="CHEBI:61978"/>
        <dbReference type="ChEBI" id="CHEBI:456216"/>
        <dbReference type="EC" id="2.7.10.2"/>
    </reaction>
</comment>
<evidence type="ECO:0000313" key="11">
    <source>
        <dbReference type="Proteomes" id="UP001152172"/>
    </source>
</evidence>
<reference evidence="10" key="1">
    <citation type="submission" date="2022-05" db="EMBL/GenBank/DDBJ databases">
        <authorList>
            <person name="Colautti A."/>
            <person name="Iacumin L."/>
        </authorList>
    </citation>
    <scope>NUCLEOTIDE SEQUENCE</scope>
    <source>
        <strain evidence="10">DSM 30747</strain>
    </source>
</reference>
<protein>
    <recommendedName>
        <fullName evidence="2">non-specific protein-tyrosine kinase</fullName>
        <ecNumber evidence="2">2.7.10.2</ecNumber>
    </recommendedName>
</protein>
<dbReference type="RefSeq" id="WP_269921891.1">
    <property type="nucleotide sequence ID" value="NZ_JAMKBI010000005.1"/>
</dbReference>
<evidence type="ECO:0000256" key="2">
    <source>
        <dbReference type="ARBA" id="ARBA00011903"/>
    </source>
</evidence>
<sequence>MKQIATRKLVTSVAPTSIISEQFRKVRTNINFSMVENKLQTLLFTSTSIGEGKSTIAANVGIVFAQEGKKVLLVDADLRKPTMHYTFHKPNSPGLTNLLSSHCSLDQVVKESGINGLYLITCGPIPFNPAELLSSTSMDIFIKEVRAMYDIIIFDAPPTLSVSDAQILSNKCDGTILVISSGEAEKIDVLKAKEALLSSKANIIGTILNNYKIDKNHYYYQYYG</sequence>
<proteinExistence type="inferred from homology"/>
<organism evidence="10 11">
    <name type="scientific">Psychrobacillus psychrodurans</name>
    <dbReference type="NCBI Taxonomy" id="126157"/>
    <lineage>
        <taxon>Bacteria</taxon>
        <taxon>Bacillati</taxon>
        <taxon>Bacillota</taxon>
        <taxon>Bacilli</taxon>
        <taxon>Bacillales</taxon>
        <taxon>Bacillaceae</taxon>
        <taxon>Psychrobacillus</taxon>
    </lineage>
</organism>